<evidence type="ECO:0000256" key="1">
    <source>
        <dbReference type="SAM" id="MobiDB-lite"/>
    </source>
</evidence>
<dbReference type="AlphaFoldDB" id="A0A051UJT8"/>
<comment type="caution">
    <text evidence="2">The sequence shown here is derived from an EMBL/GenBank/DDBJ whole genome shotgun (WGS) entry which is preliminary data.</text>
</comment>
<evidence type="ECO:0000313" key="3">
    <source>
        <dbReference type="Proteomes" id="UP000025947"/>
    </source>
</evidence>
<reference evidence="2 3" key="1">
    <citation type="submission" date="2014-04" db="EMBL/GenBank/DDBJ databases">
        <title>The Genome Sequence of Mycobacterium tuberculosis TKK-01-0051.</title>
        <authorList>
            <consortium name="The Broad Institute Genomics Platform"/>
            <consortium name="The Broad Institute Genome Sequencing Center for Infectious Disease"/>
            <person name="Earl A.M."/>
            <person name="Cohen K."/>
            <person name="Pym A."/>
            <person name="Bishai W."/>
            <person name="Maharaj K."/>
            <person name="Desjardins C."/>
            <person name="Abeel T."/>
            <person name="Young S."/>
            <person name="Zeng Q."/>
            <person name="Gargeya S."/>
            <person name="Abouelleil A."/>
            <person name="Alvarado L."/>
            <person name="Chapman S.B."/>
            <person name="Gainer-Dewar J."/>
            <person name="Goldberg J."/>
            <person name="Griggs A."/>
            <person name="Gujja S."/>
            <person name="Hansen M."/>
            <person name="Howarth C."/>
            <person name="Imamovic A."/>
            <person name="Larimer J."/>
            <person name="Murphy C."/>
            <person name="Naylor J."/>
            <person name="Pearson M."/>
            <person name="Poon T.W."/>
            <person name="Priest M."/>
            <person name="Roberts A."/>
            <person name="Saif S."/>
            <person name="Shea T."/>
            <person name="Sykes S."/>
            <person name="Wortman J."/>
            <person name="Nusbaum C."/>
            <person name="Birren B."/>
        </authorList>
    </citation>
    <scope>NUCLEOTIDE SEQUENCE [LARGE SCALE GENOMIC DNA]</scope>
    <source>
        <strain evidence="2 3">TKK-01-0051</strain>
    </source>
</reference>
<gene>
    <name evidence="2" type="ORF">K875_00050</name>
</gene>
<organism evidence="2 3">
    <name type="scientific">Mycobacterium [tuberculosis] TKK-01-0051</name>
    <dbReference type="NCBI Taxonomy" id="1324261"/>
    <lineage>
        <taxon>Bacteria</taxon>
        <taxon>Bacillati</taxon>
        <taxon>Actinomycetota</taxon>
        <taxon>Actinomycetes</taxon>
        <taxon>Mycobacteriales</taxon>
        <taxon>Mycobacteriaceae</taxon>
        <taxon>Mycobacterium</taxon>
        <taxon>Mycobacterium avium complex (MAC)</taxon>
    </lineage>
</organism>
<dbReference type="EMBL" id="JLXW01000001">
    <property type="protein sequence ID" value="KBZ69335.1"/>
    <property type="molecule type" value="Genomic_DNA"/>
</dbReference>
<feature type="region of interest" description="Disordered" evidence="1">
    <location>
        <begin position="65"/>
        <end position="108"/>
    </location>
</feature>
<protein>
    <submittedName>
        <fullName evidence="2">Uncharacterized protein</fullName>
    </submittedName>
</protein>
<dbReference type="Proteomes" id="UP000025947">
    <property type="component" value="Unassembled WGS sequence"/>
</dbReference>
<name>A0A051UJT8_9MYCO</name>
<sequence>MAPSPGGPAARIFRRGGGQPAHQRQALDARWRAIFGALVTLPRQDLRRSVRGAATTRACRRDVRRGLGLSDPGAPISVDHAVSGRTGSSAAPNDGGGDQGQRRRPMPCSTTLPLVLNQTVSKDEQCTGCRDLRLAAWDLDESCQRRDPVRTPLFTDVGAGRPRCAAPVRVGDRVRDVQNIGRVDADKGQCADHDAWLRHRLMLPCAVRAATHSSGCLTGTESVSASRNGKSLNSFWRTGYRAGCWSSRARHRRLVYGWTCRGVRRARRAA</sequence>
<proteinExistence type="predicted"/>
<feature type="region of interest" description="Disordered" evidence="1">
    <location>
        <begin position="1"/>
        <end position="24"/>
    </location>
</feature>
<evidence type="ECO:0000313" key="2">
    <source>
        <dbReference type="EMBL" id="KBZ69335.1"/>
    </source>
</evidence>
<keyword evidence="3" id="KW-1185">Reference proteome</keyword>
<dbReference type="HOGENOM" id="CLU_1029830_0_0_11"/>
<accession>A0A051UJT8</accession>